<comment type="caution">
    <text evidence="2">The sequence shown here is derived from an EMBL/GenBank/DDBJ whole genome shotgun (WGS) entry which is preliminary data.</text>
</comment>
<evidence type="ECO:0008006" key="4">
    <source>
        <dbReference type="Google" id="ProtNLM"/>
    </source>
</evidence>
<sequence length="146" mass="17207">MLLDEPSAALSELIEALHESLDDYQDNLQRLHHDEIAEEFNGAMNTRCQLVSQLEQDAERYLHLRPRAADSDREDFHHLWSKLKSLVIDEQHILLQERAEQERHLISLTARCQSYDYPQLIIGQLEQLHQHLTDQLKQIKTFQQST</sequence>
<evidence type="ECO:0000313" key="3">
    <source>
        <dbReference type="Proteomes" id="UP000565262"/>
    </source>
</evidence>
<reference evidence="2 3" key="1">
    <citation type="submission" date="2020-08" db="EMBL/GenBank/DDBJ databases">
        <title>Oceanospirillum sp. nov. isolated from marine sediment.</title>
        <authorList>
            <person name="Ji X."/>
        </authorList>
    </citation>
    <scope>NUCLEOTIDE SEQUENCE [LARGE SCALE GENOMIC DNA]</scope>
    <source>
        <strain evidence="2 3">D5</strain>
    </source>
</reference>
<dbReference type="Proteomes" id="UP000565262">
    <property type="component" value="Unassembled WGS sequence"/>
</dbReference>
<gene>
    <name evidence="2" type="ORF">H4O21_01400</name>
</gene>
<dbReference type="EMBL" id="JACJFM010000001">
    <property type="protein sequence ID" value="MBB1485275.1"/>
    <property type="molecule type" value="Genomic_DNA"/>
</dbReference>
<dbReference type="Gene3D" id="1.20.1260.10">
    <property type="match status" value="1"/>
</dbReference>
<dbReference type="AlphaFoldDB" id="A0A839IJC5"/>
<proteinExistence type="predicted"/>
<name>A0A839IJC5_9GAMM</name>
<organism evidence="2 3">
    <name type="scientific">Oceanospirillum sediminis</name>
    <dbReference type="NCBI Taxonomy" id="2760088"/>
    <lineage>
        <taxon>Bacteria</taxon>
        <taxon>Pseudomonadati</taxon>
        <taxon>Pseudomonadota</taxon>
        <taxon>Gammaproteobacteria</taxon>
        <taxon>Oceanospirillales</taxon>
        <taxon>Oceanospirillaceae</taxon>
        <taxon>Oceanospirillum</taxon>
    </lineage>
</organism>
<evidence type="ECO:0000313" key="2">
    <source>
        <dbReference type="EMBL" id="MBB1485275.1"/>
    </source>
</evidence>
<evidence type="ECO:0000256" key="1">
    <source>
        <dbReference type="SAM" id="Coils"/>
    </source>
</evidence>
<accession>A0A839IJC5</accession>
<protein>
    <recommendedName>
        <fullName evidence="4">DUF2383 domain-containing protein</fullName>
    </recommendedName>
</protein>
<keyword evidence="1" id="KW-0175">Coiled coil</keyword>
<dbReference type="RefSeq" id="WP_182807042.1">
    <property type="nucleotide sequence ID" value="NZ_JACJFM010000001.1"/>
</dbReference>
<dbReference type="InterPro" id="IPR012347">
    <property type="entry name" value="Ferritin-like"/>
</dbReference>
<keyword evidence="3" id="KW-1185">Reference proteome</keyword>
<feature type="coiled-coil region" evidence="1">
    <location>
        <begin position="7"/>
        <end position="34"/>
    </location>
</feature>